<evidence type="ECO:0000313" key="2">
    <source>
        <dbReference type="EMBL" id="MDX2963425.1"/>
    </source>
</evidence>
<reference evidence="2 4" key="1">
    <citation type="journal article" date="2023" name="Microb. Genom.">
        <title>Mesoterricola silvestris gen. nov., sp. nov., Mesoterricola sediminis sp. nov., Geothrix oryzae sp. nov., Geothrix edaphica sp. nov., Geothrix rubra sp. nov., and Geothrix limicola sp. nov., six novel members of Acidobacteriota isolated from soils.</title>
        <authorList>
            <person name="Weisberg A.J."/>
            <person name="Pearce E."/>
            <person name="Kramer C.G."/>
            <person name="Chang J.H."/>
            <person name="Clarke C.R."/>
        </authorList>
    </citation>
    <scope>NUCLEOTIDE SEQUENCE</scope>
    <source>
        <strain evidence="3 4">NB05-1H</strain>
        <strain evidence="2">NRRL_B-16521</strain>
    </source>
</reference>
<feature type="signal peptide" evidence="1">
    <location>
        <begin position="1"/>
        <end position="29"/>
    </location>
</feature>
<name>A0AAP6EIF7_9ACTN</name>
<evidence type="ECO:0000313" key="4">
    <source>
        <dbReference type="Proteomes" id="UP001272987"/>
    </source>
</evidence>
<keyword evidence="1" id="KW-0732">Signal</keyword>
<sequence length="178" mass="17588">MERTRLPVLAATVLLPAGLLLGAAAPAQAAVVDLSCAGTVAAHYAPPLQPIPRPTAITSSAQVGCAISSDPTLTSGTFGGSSTATASCLTGSASGTLTFTWNNGRTSTAQITSVAALRPNGDVVTVSTGTVVDGEFEGDKVVTEVTLLADDQLACLLGAGVSSVSGPTTVTFTAPLTR</sequence>
<evidence type="ECO:0000256" key="1">
    <source>
        <dbReference type="SAM" id="SignalP"/>
    </source>
</evidence>
<comment type="caution">
    <text evidence="2">The sequence shown here is derived from an EMBL/GenBank/DDBJ whole genome shotgun (WGS) entry which is preliminary data.</text>
</comment>
<dbReference type="EMBL" id="JARAWC010000021">
    <property type="protein sequence ID" value="MDX2963425.1"/>
    <property type="molecule type" value="Genomic_DNA"/>
</dbReference>
<dbReference type="GeneID" id="69809149"/>
<evidence type="ECO:0008006" key="6">
    <source>
        <dbReference type="Google" id="ProtNLM"/>
    </source>
</evidence>
<organism evidence="2 5">
    <name type="scientific">Streptomyces acidiscabies</name>
    <dbReference type="NCBI Taxonomy" id="42234"/>
    <lineage>
        <taxon>Bacteria</taxon>
        <taxon>Bacillati</taxon>
        <taxon>Actinomycetota</taxon>
        <taxon>Actinomycetes</taxon>
        <taxon>Kitasatosporales</taxon>
        <taxon>Streptomycetaceae</taxon>
        <taxon>Streptomyces</taxon>
    </lineage>
</organism>
<feature type="chain" id="PRO_5042970232" description="Ig-like domain-containing protein" evidence="1">
    <location>
        <begin position="30"/>
        <end position="178"/>
    </location>
</feature>
<dbReference type="EMBL" id="JARAWP010000025">
    <property type="protein sequence ID" value="MDX3023159.1"/>
    <property type="molecule type" value="Genomic_DNA"/>
</dbReference>
<dbReference type="RefSeq" id="WP_010359071.1">
    <property type="nucleotide sequence ID" value="NZ_BCMK01000005.1"/>
</dbReference>
<dbReference type="Proteomes" id="UP001272987">
    <property type="component" value="Unassembled WGS sequence"/>
</dbReference>
<accession>A0AAP6EIF7</accession>
<dbReference type="Proteomes" id="UP001282288">
    <property type="component" value="Unassembled WGS sequence"/>
</dbReference>
<protein>
    <recommendedName>
        <fullName evidence="6">Ig-like domain-containing protein</fullName>
    </recommendedName>
</protein>
<keyword evidence="4" id="KW-1185">Reference proteome</keyword>
<dbReference type="AlphaFoldDB" id="A0AAP6EIF7"/>
<gene>
    <name evidence="2" type="ORF">PV399_27425</name>
    <name evidence="3" type="ORF">PV666_35555</name>
</gene>
<evidence type="ECO:0000313" key="3">
    <source>
        <dbReference type="EMBL" id="MDX3023159.1"/>
    </source>
</evidence>
<proteinExistence type="predicted"/>
<evidence type="ECO:0000313" key="5">
    <source>
        <dbReference type="Proteomes" id="UP001282288"/>
    </source>
</evidence>